<dbReference type="Proteomes" id="UP000019478">
    <property type="component" value="Unassembled WGS sequence"/>
</dbReference>
<dbReference type="STRING" id="1182542.W9ZBQ6"/>
<feature type="short sequence motif" description="GXGXXG" evidence="4">
    <location>
        <begin position="13"/>
        <end position="18"/>
    </location>
</feature>
<dbReference type="PRINTS" id="PR00364">
    <property type="entry name" value="DISEASERSIST"/>
</dbReference>
<dbReference type="PANTHER" id="PTHR24185">
    <property type="entry name" value="CALCIUM-INDEPENDENT PHOSPHOLIPASE A2-GAMMA"/>
    <property type="match status" value="1"/>
</dbReference>
<dbReference type="AlphaFoldDB" id="W9ZBQ6"/>
<organism evidence="6 7">
    <name type="scientific">Capronia epimyces CBS 606.96</name>
    <dbReference type="NCBI Taxonomy" id="1182542"/>
    <lineage>
        <taxon>Eukaryota</taxon>
        <taxon>Fungi</taxon>
        <taxon>Dikarya</taxon>
        <taxon>Ascomycota</taxon>
        <taxon>Pezizomycotina</taxon>
        <taxon>Eurotiomycetes</taxon>
        <taxon>Chaetothyriomycetidae</taxon>
        <taxon>Chaetothyriales</taxon>
        <taxon>Herpotrichiellaceae</taxon>
        <taxon>Capronia</taxon>
    </lineage>
</organism>
<dbReference type="OrthoDB" id="4161490at2759"/>
<dbReference type="GO" id="GO:0016020">
    <property type="term" value="C:membrane"/>
    <property type="evidence" value="ECO:0007669"/>
    <property type="project" value="TreeGrafter"/>
</dbReference>
<feature type="active site" description="Nucleophile" evidence="4">
    <location>
        <position position="51"/>
    </location>
</feature>
<feature type="domain" description="PNPLA" evidence="5">
    <location>
        <begin position="9"/>
        <end position="207"/>
    </location>
</feature>
<evidence type="ECO:0000256" key="4">
    <source>
        <dbReference type="PROSITE-ProRule" id="PRU01161"/>
    </source>
</evidence>
<dbReference type="GO" id="GO:0046486">
    <property type="term" value="P:glycerolipid metabolic process"/>
    <property type="evidence" value="ECO:0007669"/>
    <property type="project" value="UniProtKB-ARBA"/>
</dbReference>
<dbReference type="SUPFAM" id="SSF52151">
    <property type="entry name" value="FabD/lysophospholipase-like"/>
    <property type="match status" value="1"/>
</dbReference>
<name>W9ZBQ6_9EURO</name>
<dbReference type="Gene3D" id="3.40.50.300">
    <property type="entry name" value="P-loop containing nucleotide triphosphate hydrolases"/>
    <property type="match status" value="1"/>
</dbReference>
<reference evidence="6 7" key="1">
    <citation type="submission" date="2013-03" db="EMBL/GenBank/DDBJ databases">
        <title>The Genome Sequence of Capronia epimyces CBS 606.96.</title>
        <authorList>
            <consortium name="The Broad Institute Genomics Platform"/>
            <person name="Cuomo C."/>
            <person name="de Hoog S."/>
            <person name="Gorbushina A."/>
            <person name="Walker B."/>
            <person name="Young S.K."/>
            <person name="Zeng Q."/>
            <person name="Gargeya S."/>
            <person name="Fitzgerald M."/>
            <person name="Haas B."/>
            <person name="Abouelleil A."/>
            <person name="Allen A.W."/>
            <person name="Alvarado L."/>
            <person name="Arachchi H.M."/>
            <person name="Berlin A.M."/>
            <person name="Chapman S.B."/>
            <person name="Gainer-Dewar J."/>
            <person name="Goldberg J."/>
            <person name="Griggs A."/>
            <person name="Gujja S."/>
            <person name="Hansen M."/>
            <person name="Howarth C."/>
            <person name="Imamovic A."/>
            <person name="Ireland A."/>
            <person name="Larimer J."/>
            <person name="McCowan C."/>
            <person name="Murphy C."/>
            <person name="Pearson M."/>
            <person name="Poon T.W."/>
            <person name="Priest M."/>
            <person name="Roberts A."/>
            <person name="Saif S."/>
            <person name="Shea T."/>
            <person name="Sisk P."/>
            <person name="Sykes S."/>
            <person name="Wortman J."/>
            <person name="Nusbaum C."/>
            <person name="Birren B."/>
        </authorList>
    </citation>
    <scope>NUCLEOTIDE SEQUENCE [LARGE SCALE GENOMIC DNA]</scope>
    <source>
        <strain evidence="6 7">CBS 606.96</strain>
    </source>
</reference>
<dbReference type="GO" id="GO:0047499">
    <property type="term" value="F:calcium-independent phospholipase A2 activity"/>
    <property type="evidence" value="ECO:0007669"/>
    <property type="project" value="TreeGrafter"/>
</dbReference>
<evidence type="ECO:0000256" key="1">
    <source>
        <dbReference type="ARBA" id="ARBA00022801"/>
    </source>
</evidence>
<dbReference type="SUPFAM" id="SSF52540">
    <property type="entry name" value="P-loop containing nucleoside triphosphate hydrolases"/>
    <property type="match status" value="1"/>
</dbReference>
<feature type="short sequence motif" description="GXSXG" evidence="4">
    <location>
        <begin position="49"/>
        <end position="53"/>
    </location>
</feature>
<dbReference type="RefSeq" id="XP_007728829.1">
    <property type="nucleotide sequence ID" value="XM_007730639.1"/>
</dbReference>
<dbReference type="GO" id="GO:0016042">
    <property type="term" value="P:lipid catabolic process"/>
    <property type="evidence" value="ECO:0007669"/>
    <property type="project" value="UniProtKB-UniRule"/>
</dbReference>
<feature type="active site" description="Proton acceptor" evidence="4">
    <location>
        <position position="194"/>
    </location>
</feature>
<dbReference type="GeneID" id="19164629"/>
<protein>
    <recommendedName>
        <fullName evidence="5">PNPLA domain-containing protein</fullName>
    </recommendedName>
</protein>
<dbReference type="InterPro" id="IPR002641">
    <property type="entry name" value="PNPLA_dom"/>
</dbReference>
<dbReference type="EMBL" id="AMGY01000001">
    <property type="protein sequence ID" value="EXJ91939.1"/>
    <property type="molecule type" value="Genomic_DNA"/>
</dbReference>
<feature type="short sequence motif" description="DGA/G" evidence="4">
    <location>
        <begin position="194"/>
        <end position="196"/>
    </location>
</feature>
<comment type="caution">
    <text evidence="6">The sequence shown here is derived from an EMBL/GenBank/DDBJ whole genome shotgun (WGS) entry which is preliminary data.</text>
</comment>
<dbReference type="eggNOG" id="KOG4231">
    <property type="taxonomic scope" value="Eukaryota"/>
</dbReference>
<keyword evidence="1 4" id="KW-0378">Hydrolase</keyword>
<dbReference type="InterPro" id="IPR016035">
    <property type="entry name" value="Acyl_Trfase/lysoPLipase"/>
</dbReference>
<dbReference type="PROSITE" id="PS51635">
    <property type="entry name" value="PNPLA"/>
    <property type="match status" value="1"/>
</dbReference>
<evidence type="ECO:0000256" key="2">
    <source>
        <dbReference type="ARBA" id="ARBA00022963"/>
    </source>
</evidence>
<dbReference type="GO" id="GO:0019369">
    <property type="term" value="P:arachidonate metabolic process"/>
    <property type="evidence" value="ECO:0007669"/>
    <property type="project" value="TreeGrafter"/>
</dbReference>
<evidence type="ECO:0000313" key="6">
    <source>
        <dbReference type="EMBL" id="EXJ91939.1"/>
    </source>
</evidence>
<evidence type="ECO:0000259" key="5">
    <source>
        <dbReference type="PROSITE" id="PS51635"/>
    </source>
</evidence>
<dbReference type="Gene3D" id="3.40.1090.10">
    <property type="entry name" value="Cytosolic phospholipase A2 catalytic domain"/>
    <property type="match status" value="1"/>
</dbReference>
<dbReference type="InterPro" id="IPR027417">
    <property type="entry name" value="P-loop_NTPase"/>
</dbReference>
<dbReference type="PANTHER" id="PTHR24185:SF1">
    <property type="entry name" value="CALCIUM-INDEPENDENT PHOSPHOLIPASE A2-GAMMA"/>
    <property type="match status" value="1"/>
</dbReference>
<evidence type="ECO:0000313" key="7">
    <source>
        <dbReference type="Proteomes" id="UP000019478"/>
    </source>
</evidence>
<accession>W9ZBQ6</accession>
<keyword evidence="7" id="KW-1185">Reference proteome</keyword>
<gene>
    <name evidence="6" type="ORF">A1O3_00489</name>
</gene>
<proteinExistence type="predicted"/>
<sequence>MATKRVRLLALDGGGVRGLSSLMILEQLMQTIDPEHPPKPCEYFDMIGGTSTGGLIAIMLGRLEMTIDECIDAYLLLSDKIFQKKAHRVTIQGKIQGRFDAKKLEEVIKEVVTKKKLPADTLLKSAGEATCKVFVCATSKETGETVCLTSYQTPHGNNDLLNTATIWEACRATSAASSFFDPIAIGRYDEEFVDGGTGANNPVWEVWNQAQAIYGPNPLEDHLDCLVSIGTGVPSLTPFRDDVLHIHETLIALATETEQTAERFRRSKAHLDDSGHYYRFNVARGLEEVGLEESKKKKEIAAATRRYVASQEVLKQMQACADRVSRKQFSSKYHIPFSLRGVPMLDKFADRPAELAELSQSLLPQRGLRRRRIFVLSGMGGIGKTQLAAQFARRHHERYSAVFWLDGSSEDSLKQSIALAATRVPAGQIPEATRTAATSKGIDLEVVVECVLNWLSLPDNDSWLVVLDNVDREYRPKSPQPGSYDVGRYFPEADHGSILVTTRLGELEQLGTAGKKLQKVDNGLAEAIFRQWYTGEFDVDHGSRLLKLLDGLPLALTQAAAYMQQTGISFAQYINLYNTQWKDLMESHEGDGIPLRVYHRSIWTTWTISYEVIRAKNEAAADLLLLWAFLNNRDLWYGLFKGVEERSILAGQDHHTSLREICCSEVAFNRAIGLLINYCLVESMESLAGYTVHPVFQNETFGLCKLDCWDMPSVAFDGSLTIGTS</sequence>
<keyword evidence="2 4" id="KW-0442">Lipid degradation</keyword>
<keyword evidence="3 4" id="KW-0443">Lipid metabolism</keyword>
<dbReference type="CDD" id="cd01983">
    <property type="entry name" value="SIMIBI"/>
    <property type="match status" value="1"/>
</dbReference>
<dbReference type="CDD" id="cd07216">
    <property type="entry name" value="Pat17_PNPLA8_PNPLA9_like3"/>
    <property type="match status" value="1"/>
</dbReference>
<evidence type="ECO:0000256" key="3">
    <source>
        <dbReference type="ARBA" id="ARBA00023098"/>
    </source>
</evidence>
<dbReference type="HOGENOM" id="CLU_000288_125_6_1"/>
<dbReference type="Pfam" id="PF01734">
    <property type="entry name" value="Patatin"/>
    <property type="match status" value="1"/>
</dbReference>